<reference evidence="1" key="1">
    <citation type="submission" date="2022-03" db="EMBL/GenBank/DDBJ databases">
        <title>Genomic Encyclopedia of Type Strains, Phase III (KMG-III): the genomes of soil and plant-associated and newly described type strains.</title>
        <authorList>
            <person name="Whitman W."/>
        </authorList>
    </citation>
    <scope>NUCLEOTIDE SEQUENCE</scope>
    <source>
        <strain evidence="1">ANL 6-2</strain>
    </source>
</reference>
<protein>
    <recommendedName>
        <fullName evidence="3">DUF3135 domain-containing protein</fullName>
    </recommendedName>
</protein>
<organism evidence="1 2">
    <name type="scientific">Natronocella acetinitrilica</name>
    <dbReference type="NCBI Taxonomy" id="414046"/>
    <lineage>
        <taxon>Bacteria</taxon>
        <taxon>Pseudomonadati</taxon>
        <taxon>Pseudomonadota</taxon>
        <taxon>Gammaproteobacteria</taxon>
        <taxon>Chromatiales</taxon>
        <taxon>Ectothiorhodospiraceae</taxon>
        <taxon>Natronocella</taxon>
    </lineage>
</organism>
<proteinExistence type="predicted"/>
<accession>A0AAE3G8T8</accession>
<evidence type="ECO:0000313" key="2">
    <source>
        <dbReference type="Proteomes" id="UP001205843"/>
    </source>
</evidence>
<dbReference type="Proteomes" id="UP001205843">
    <property type="component" value="Unassembled WGS sequence"/>
</dbReference>
<name>A0AAE3G8T8_9GAMM</name>
<keyword evidence="2" id="KW-1185">Reference proteome</keyword>
<dbReference type="EMBL" id="JALJXV010000011">
    <property type="protein sequence ID" value="MCP1676886.1"/>
    <property type="molecule type" value="Genomic_DNA"/>
</dbReference>
<comment type="caution">
    <text evidence="1">The sequence shown here is derived from an EMBL/GenBank/DDBJ whole genome shotgun (WGS) entry which is preliminary data.</text>
</comment>
<dbReference type="AlphaFoldDB" id="A0AAE3G8T8"/>
<gene>
    <name evidence="1" type="ORF">J2T57_004059</name>
</gene>
<dbReference type="InterPro" id="IPR021482">
    <property type="entry name" value="DUF3135"/>
</dbReference>
<evidence type="ECO:0000313" key="1">
    <source>
        <dbReference type="EMBL" id="MCP1676886.1"/>
    </source>
</evidence>
<dbReference type="Pfam" id="PF11333">
    <property type="entry name" value="DUF3135"/>
    <property type="match status" value="1"/>
</dbReference>
<sequence length="129" mass="14767">MGRRLAAARIDFDSWSRMARDNPDQFERQRQAMIETMIRSADPVRQQRLRQLQWRIDQERRRARTPVAACVALSRMMWNQVYGETGLLSAMDHLGQRWRGETDAEAWPPAPACGVVALRANQAEAGSAD</sequence>
<evidence type="ECO:0008006" key="3">
    <source>
        <dbReference type="Google" id="ProtNLM"/>
    </source>
</evidence>
<dbReference type="RefSeq" id="WP_253484264.1">
    <property type="nucleotide sequence ID" value="NZ_JALJXV010000011.1"/>
</dbReference>